<dbReference type="AlphaFoldDB" id="A0A974BMT4"/>
<dbReference type="InterPro" id="IPR025944">
    <property type="entry name" value="Sigma_54_int_dom_CS"/>
</dbReference>
<dbReference type="Gene3D" id="3.40.50.300">
    <property type="entry name" value="P-loop containing nucleotide triphosphate hydrolases"/>
    <property type="match status" value="1"/>
</dbReference>
<dbReference type="CDD" id="cd00009">
    <property type="entry name" value="AAA"/>
    <property type="match status" value="1"/>
</dbReference>
<dbReference type="InterPro" id="IPR035965">
    <property type="entry name" value="PAS-like_dom_sf"/>
</dbReference>
<dbReference type="Gene3D" id="1.10.10.60">
    <property type="entry name" value="Homeodomain-like"/>
    <property type="match status" value="1"/>
</dbReference>
<feature type="domain" description="PAS" evidence="7">
    <location>
        <begin position="194"/>
        <end position="245"/>
    </location>
</feature>
<evidence type="ECO:0000256" key="5">
    <source>
        <dbReference type="ARBA" id="ARBA00023163"/>
    </source>
</evidence>
<dbReference type="InterPro" id="IPR058031">
    <property type="entry name" value="AAA_lid_NorR"/>
</dbReference>
<dbReference type="Pfam" id="PF02954">
    <property type="entry name" value="HTH_8"/>
    <property type="match status" value="1"/>
</dbReference>
<dbReference type="PANTHER" id="PTHR32071">
    <property type="entry name" value="TRANSCRIPTIONAL REGULATORY PROTEIN"/>
    <property type="match status" value="1"/>
</dbReference>
<evidence type="ECO:0000313" key="9">
    <source>
        <dbReference type="Proteomes" id="UP000611629"/>
    </source>
</evidence>
<dbReference type="SMART" id="SM00382">
    <property type="entry name" value="AAA"/>
    <property type="match status" value="1"/>
</dbReference>
<dbReference type="InterPro" id="IPR003018">
    <property type="entry name" value="GAF"/>
</dbReference>
<evidence type="ECO:0000259" key="6">
    <source>
        <dbReference type="PROSITE" id="PS50045"/>
    </source>
</evidence>
<dbReference type="PROSITE" id="PS50112">
    <property type="entry name" value="PAS"/>
    <property type="match status" value="1"/>
</dbReference>
<dbReference type="PROSITE" id="PS00676">
    <property type="entry name" value="SIGMA54_INTERACT_2"/>
    <property type="match status" value="1"/>
</dbReference>
<sequence>MISFVIQKHDYVLNGWERCEHLNTNRQSDLCFNDISESDLSNLLAKHKDLIKTAHPFMEQVEKLLNDYLLIALVNKEGYIVDEIQPHSNKRLDNAYFCLGGRFSEEYNGNTSISTSIIENKSICLIGDDHYCDCYHNLLSMSAPIYYNNEIIATLSVVSKGRNNNDSLSIIESIAKIIGLGYESNNSNKELSLRYKMQSAIMNSITDGLLIIDKEGRLEYINQVGAEILGFERETSMGKHVSELVDFKPVILNVLKTGQGYVDKEIIVSDRTGVKTHFIKTAVPVKDDDGNIVNVVDTFRKIKRVQKLINEMTGAYSNFRFDDIIGNSTNLKKCIKIAKIAANSTSNVLITGESGTGKELIAHSIHSHSDRRDQPFVTINCGAIPRELLESELFGYEAGSFTGASTKGRTGKFELAEGGTIFLDEIGEMPLDMQVKLLRVLQDKKVTRVGGYNVFNVDVKIIAATNKDLIKLCDQGLFRRDLYYRINVLNVKIPSMRERKSDIPILAEYFINKYSYRLDKTILGISSDALDLLIKYDWPGNVRELENVLERAVNICEGNMITEKEINSDLFYQDNSINQHSCMNSSNENDIVPLEVLEERAIKQALIVSNGNITTAANMLKVTRNTIYNKVKKYNLDIYNYQM</sequence>
<dbReference type="Pfam" id="PF00989">
    <property type="entry name" value="PAS"/>
    <property type="match status" value="1"/>
</dbReference>
<keyword evidence="2" id="KW-0067">ATP-binding</keyword>
<evidence type="ECO:0000256" key="4">
    <source>
        <dbReference type="ARBA" id="ARBA00023125"/>
    </source>
</evidence>
<dbReference type="Pfam" id="PF00158">
    <property type="entry name" value="Sigma54_activat"/>
    <property type="match status" value="1"/>
</dbReference>
<evidence type="ECO:0000313" key="8">
    <source>
        <dbReference type="EMBL" id="NYB75761.1"/>
    </source>
</evidence>
<organism evidence="8 9">
    <name type="scientific">Sedimentibacter hydroxybenzoicus DSM 7310</name>
    <dbReference type="NCBI Taxonomy" id="1123245"/>
    <lineage>
        <taxon>Bacteria</taxon>
        <taxon>Bacillati</taxon>
        <taxon>Bacillota</taxon>
        <taxon>Tissierellia</taxon>
        <taxon>Sedimentibacter</taxon>
    </lineage>
</organism>
<dbReference type="Pfam" id="PF25601">
    <property type="entry name" value="AAA_lid_14"/>
    <property type="match status" value="1"/>
</dbReference>
<dbReference type="InterPro" id="IPR029016">
    <property type="entry name" value="GAF-like_dom_sf"/>
</dbReference>
<dbReference type="PROSITE" id="PS00675">
    <property type="entry name" value="SIGMA54_INTERACT_1"/>
    <property type="match status" value="1"/>
</dbReference>
<reference evidence="8" key="1">
    <citation type="submission" date="2020-07" db="EMBL/GenBank/DDBJ databases">
        <title>Genomic analysis of a strain of Sedimentibacter Hydroxybenzoicus DSM7310.</title>
        <authorList>
            <person name="Ma S."/>
        </authorList>
    </citation>
    <scope>NUCLEOTIDE SEQUENCE</scope>
    <source>
        <strain evidence="8">DSM 7310</strain>
    </source>
</reference>
<feature type="domain" description="Sigma-54 factor interaction" evidence="6">
    <location>
        <begin position="324"/>
        <end position="554"/>
    </location>
</feature>
<dbReference type="PROSITE" id="PS50045">
    <property type="entry name" value="SIGMA54_INTERACT_4"/>
    <property type="match status" value="1"/>
</dbReference>
<dbReference type="SUPFAM" id="SSF55785">
    <property type="entry name" value="PYP-like sensor domain (PAS domain)"/>
    <property type="match status" value="1"/>
</dbReference>
<dbReference type="InterPro" id="IPR013767">
    <property type="entry name" value="PAS_fold"/>
</dbReference>
<keyword evidence="5" id="KW-0804">Transcription</keyword>
<evidence type="ECO:0000256" key="3">
    <source>
        <dbReference type="ARBA" id="ARBA00023015"/>
    </source>
</evidence>
<dbReference type="Gene3D" id="1.10.8.60">
    <property type="match status" value="1"/>
</dbReference>
<dbReference type="InterPro" id="IPR002197">
    <property type="entry name" value="HTH_Fis"/>
</dbReference>
<dbReference type="InterPro" id="IPR000014">
    <property type="entry name" value="PAS"/>
</dbReference>
<keyword evidence="4" id="KW-0238">DNA-binding</keyword>
<dbReference type="PROSITE" id="PS00688">
    <property type="entry name" value="SIGMA54_INTERACT_3"/>
    <property type="match status" value="1"/>
</dbReference>
<dbReference type="Gene3D" id="3.30.450.20">
    <property type="entry name" value="PAS domain"/>
    <property type="match status" value="1"/>
</dbReference>
<keyword evidence="3" id="KW-0805">Transcription regulation</keyword>
<name>A0A974BMT4_SEDHY</name>
<dbReference type="SMART" id="SM00091">
    <property type="entry name" value="PAS"/>
    <property type="match status" value="1"/>
</dbReference>
<dbReference type="GO" id="GO:0043565">
    <property type="term" value="F:sequence-specific DNA binding"/>
    <property type="evidence" value="ECO:0007669"/>
    <property type="project" value="InterPro"/>
</dbReference>
<dbReference type="Proteomes" id="UP000611629">
    <property type="component" value="Unassembled WGS sequence"/>
</dbReference>
<dbReference type="InterPro" id="IPR009057">
    <property type="entry name" value="Homeodomain-like_sf"/>
</dbReference>
<dbReference type="InterPro" id="IPR003593">
    <property type="entry name" value="AAA+_ATPase"/>
</dbReference>
<dbReference type="FunFam" id="3.40.50.300:FF:000006">
    <property type="entry name" value="DNA-binding transcriptional regulator NtrC"/>
    <property type="match status" value="1"/>
</dbReference>
<dbReference type="InterPro" id="IPR027417">
    <property type="entry name" value="P-loop_NTPase"/>
</dbReference>
<keyword evidence="1" id="KW-0547">Nucleotide-binding</keyword>
<comment type="caution">
    <text evidence="8">The sequence shown here is derived from an EMBL/GenBank/DDBJ whole genome shotgun (WGS) entry which is preliminary data.</text>
</comment>
<dbReference type="SUPFAM" id="SSF46689">
    <property type="entry name" value="Homeodomain-like"/>
    <property type="match status" value="1"/>
</dbReference>
<gene>
    <name evidence="8" type="ORF">HZF24_16550</name>
</gene>
<dbReference type="RefSeq" id="WP_179239478.1">
    <property type="nucleotide sequence ID" value="NZ_JACBNQ010000028.1"/>
</dbReference>
<accession>A0A974BMT4</accession>
<dbReference type="InterPro" id="IPR025943">
    <property type="entry name" value="Sigma_54_int_dom_ATP-bd_2"/>
</dbReference>
<keyword evidence="9" id="KW-1185">Reference proteome</keyword>
<evidence type="ECO:0000259" key="7">
    <source>
        <dbReference type="PROSITE" id="PS50112"/>
    </source>
</evidence>
<proteinExistence type="predicted"/>
<dbReference type="InterPro" id="IPR025662">
    <property type="entry name" value="Sigma_54_int_dom_ATP-bd_1"/>
</dbReference>
<dbReference type="EMBL" id="JACBNQ010000028">
    <property type="protein sequence ID" value="NYB75761.1"/>
    <property type="molecule type" value="Genomic_DNA"/>
</dbReference>
<protein>
    <submittedName>
        <fullName evidence="8">Sigma 54-interacting transcriptional regulator</fullName>
    </submittedName>
</protein>
<dbReference type="CDD" id="cd00130">
    <property type="entry name" value="PAS"/>
    <property type="match status" value="1"/>
</dbReference>
<dbReference type="Pfam" id="PF01590">
    <property type="entry name" value="GAF"/>
    <property type="match status" value="1"/>
</dbReference>
<dbReference type="PANTHER" id="PTHR32071:SF57">
    <property type="entry name" value="C4-DICARBOXYLATE TRANSPORT TRANSCRIPTIONAL REGULATORY PROTEIN DCTD"/>
    <property type="match status" value="1"/>
</dbReference>
<dbReference type="GO" id="GO:0005524">
    <property type="term" value="F:ATP binding"/>
    <property type="evidence" value="ECO:0007669"/>
    <property type="project" value="UniProtKB-KW"/>
</dbReference>
<dbReference type="PRINTS" id="PR01590">
    <property type="entry name" value="HTHFIS"/>
</dbReference>
<dbReference type="NCBIfam" id="TIGR00229">
    <property type="entry name" value="sensory_box"/>
    <property type="match status" value="1"/>
</dbReference>
<dbReference type="SUPFAM" id="SSF52540">
    <property type="entry name" value="P-loop containing nucleoside triphosphate hydrolases"/>
    <property type="match status" value="1"/>
</dbReference>
<evidence type="ECO:0000256" key="1">
    <source>
        <dbReference type="ARBA" id="ARBA00022741"/>
    </source>
</evidence>
<dbReference type="Gene3D" id="3.30.450.40">
    <property type="match status" value="1"/>
</dbReference>
<evidence type="ECO:0000256" key="2">
    <source>
        <dbReference type="ARBA" id="ARBA00022840"/>
    </source>
</evidence>
<dbReference type="GO" id="GO:0006355">
    <property type="term" value="P:regulation of DNA-templated transcription"/>
    <property type="evidence" value="ECO:0007669"/>
    <property type="project" value="InterPro"/>
</dbReference>
<dbReference type="InterPro" id="IPR002078">
    <property type="entry name" value="Sigma_54_int"/>
</dbReference>